<protein>
    <submittedName>
        <fullName evidence="8">Lipopolysaccharide biosynthesis protein</fullName>
    </submittedName>
</protein>
<feature type="transmembrane region" description="Helical" evidence="7">
    <location>
        <begin position="43"/>
        <end position="64"/>
    </location>
</feature>
<feature type="region of interest" description="Disordered" evidence="6">
    <location>
        <begin position="505"/>
        <end position="552"/>
    </location>
</feature>
<gene>
    <name evidence="8" type="ORF">ACFQPS_17290</name>
</gene>
<evidence type="ECO:0000256" key="7">
    <source>
        <dbReference type="SAM" id="Phobius"/>
    </source>
</evidence>
<dbReference type="RefSeq" id="WP_377360463.1">
    <property type="nucleotide sequence ID" value="NZ_JBHTCM010000024.1"/>
</dbReference>
<proteinExistence type="predicted"/>
<reference evidence="9" key="1">
    <citation type="journal article" date="2019" name="Int. J. Syst. Evol. Microbiol.">
        <title>The Global Catalogue of Microorganisms (GCM) 10K type strain sequencing project: providing services to taxonomists for standard genome sequencing and annotation.</title>
        <authorList>
            <consortium name="The Broad Institute Genomics Platform"/>
            <consortium name="The Broad Institute Genome Sequencing Center for Infectious Disease"/>
            <person name="Wu L."/>
            <person name="Ma J."/>
        </authorList>
    </citation>
    <scope>NUCLEOTIDE SEQUENCE [LARGE SCALE GENOMIC DNA]</scope>
    <source>
        <strain evidence="9">CGMCC 1.16275</strain>
    </source>
</reference>
<evidence type="ECO:0000256" key="1">
    <source>
        <dbReference type="ARBA" id="ARBA00004651"/>
    </source>
</evidence>
<dbReference type="InterPro" id="IPR050833">
    <property type="entry name" value="Poly_Biosynth_Transport"/>
</dbReference>
<dbReference type="PANTHER" id="PTHR30250">
    <property type="entry name" value="PST FAMILY PREDICTED COLANIC ACID TRANSPORTER"/>
    <property type="match status" value="1"/>
</dbReference>
<feature type="transmembrane region" description="Helical" evidence="7">
    <location>
        <begin position="85"/>
        <end position="105"/>
    </location>
</feature>
<sequence>MKGSLTRGFGARFILFGLTFGQQFLLVPAYLHAWGAGIYQDWLVIGAVAAMAGLLDLGMQFYFGNRLTMQWAAREEAAYAKTLKIALGCYAVVTASAVAGIAALLLLTDPVALLKLGTMPPDDAFLALAGCTLVNILTVGMGLLGVLYRTRGRYERSVYMGILHSLYTVLATLVCLLLGAGPSQIALVTLGGVVLFLVVLPWDLRRQFGSLPWGFALPDRAELRDIAGRGGLYAVGPLYQMSVTQLPILVLNHLAPAGNAVILFSIARTLAGMVRQLPAQLAPGIGVEMSIKYAREDLAGVRSMFLRTSRFLGGVAGFAAGISLVAAEPFVRIWTGGAVALDLPVFAVLLAGILAVSPAIPSQTFLSFTNRPQALTLSYLLHAGLSLLLMLLLIPGQGAVGAAVALAVGETVAIGLFLPALCHPRLGLPLLPFLMDSAVRTGGATLISWGLAGAAAAVVAPASPLTLGLFGVLWLAVALPVAYRVVLSADQRDWLRQGAHHRFSRFAGGGSGRARRSQPQPAGDRAEKAAAEARPPDVPRDEAAAQPPSQVG</sequence>
<dbReference type="Proteomes" id="UP001596456">
    <property type="component" value="Unassembled WGS sequence"/>
</dbReference>
<feature type="transmembrane region" description="Helical" evidence="7">
    <location>
        <begin position="12"/>
        <end position="31"/>
    </location>
</feature>
<feature type="transmembrane region" description="Helical" evidence="7">
    <location>
        <begin position="443"/>
        <end position="462"/>
    </location>
</feature>
<feature type="transmembrane region" description="Helical" evidence="7">
    <location>
        <begin position="400"/>
        <end position="422"/>
    </location>
</feature>
<feature type="transmembrane region" description="Helical" evidence="7">
    <location>
        <begin position="311"/>
        <end position="331"/>
    </location>
</feature>
<evidence type="ECO:0000256" key="6">
    <source>
        <dbReference type="SAM" id="MobiDB-lite"/>
    </source>
</evidence>
<evidence type="ECO:0000256" key="3">
    <source>
        <dbReference type="ARBA" id="ARBA00022692"/>
    </source>
</evidence>
<keyword evidence="5 7" id="KW-0472">Membrane</keyword>
<evidence type="ECO:0000313" key="9">
    <source>
        <dbReference type="Proteomes" id="UP001596456"/>
    </source>
</evidence>
<keyword evidence="4 7" id="KW-1133">Transmembrane helix</keyword>
<keyword evidence="9" id="KW-1185">Reference proteome</keyword>
<evidence type="ECO:0000256" key="4">
    <source>
        <dbReference type="ARBA" id="ARBA00022989"/>
    </source>
</evidence>
<dbReference type="EMBL" id="JBHTCM010000024">
    <property type="protein sequence ID" value="MFC7334923.1"/>
    <property type="molecule type" value="Genomic_DNA"/>
</dbReference>
<name>A0ABW2KXZ3_9PROT</name>
<feature type="transmembrane region" description="Helical" evidence="7">
    <location>
        <begin position="374"/>
        <end position="394"/>
    </location>
</feature>
<feature type="compositionally biased region" description="Basic and acidic residues" evidence="6">
    <location>
        <begin position="524"/>
        <end position="543"/>
    </location>
</feature>
<dbReference type="PANTHER" id="PTHR30250:SF11">
    <property type="entry name" value="O-ANTIGEN TRANSPORTER-RELATED"/>
    <property type="match status" value="1"/>
</dbReference>
<comment type="caution">
    <text evidence="8">The sequence shown here is derived from an EMBL/GenBank/DDBJ whole genome shotgun (WGS) entry which is preliminary data.</text>
</comment>
<feature type="transmembrane region" description="Helical" evidence="7">
    <location>
        <begin position="468"/>
        <end position="487"/>
    </location>
</feature>
<feature type="transmembrane region" description="Helical" evidence="7">
    <location>
        <begin position="125"/>
        <end position="146"/>
    </location>
</feature>
<evidence type="ECO:0000256" key="2">
    <source>
        <dbReference type="ARBA" id="ARBA00022475"/>
    </source>
</evidence>
<evidence type="ECO:0000256" key="5">
    <source>
        <dbReference type="ARBA" id="ARBA00023136"/>
    </source>
</evidence>
<accession>A0ABW2KXZ3</accession>
<feature type="transmembrane region" description="Helical" evidence="7">
    <location>
        <begin position="158"/>
        <end position="179"/>
    </location>
</feature>
<keyword evidence="2" id="KW-1003">Cell membrane</keyword>
<keyword evidence="3 7" id="KW-0812">Transmembrane</keyword>
<organism evidence="8 9">
    <name type="scientific">Rhodocista pekingensis</name>
    <dbReference type="NCBI Taxonomy" id="201185"/>
    <lineage>
        <taxon>Bacteria</taxon>
        <taxon>Pseudomonadati</taxon>
        <taxon>Pseudomonadota</taxon>
        <taxon>Alphaproteobacteria</taxon>
        <taxon>Rhodospirillales</taxon>
        <taxon>Azospirillaceae</taxon>
        <taxon>Rhodocista</taxon>
    </lineage>
</organism>
<evidence type="ECO:0000313" key="8">
    <source>
        <dbReference type="EMBL" id="MFC7334923.1"/>
    </source>
</evidence>
<feature type="transmembrane region" description="Helical" evidence="7">
    <location>
        <begin position="343"/>
        <end position="362"/>
    </location>
</feature>
<comment type="subcellular location">
    <subcellularLocation>
        <location evidence="1">Cell membrane</location>
        <topology evidence="1">Multi-pass membrane protein</topology>
    </subcellularLocation>
</comment>
<feature type="transmembrane region" description="Helical" evidence="7">
    <location>
        <begin position="185"/>
        <end position="204"/>
    </location>
</feature>